<sequence length="1788" mass="197483">MLSISATKCLVRIFVFVLLACLSSNCQPTQESQKEYVSVKRSDFPDNFLFGGSTAAVQIEGSTKFGGKGPSVWDQFIREFPEKITDNSNLEVAADSYNRYKEDVSILKDLGVNAYRFSIPWTRILPDGTLGGGINQEGINHYNSFIDDLIKNGIEPYVTILHFDSPEALESKYGGFLNHSIVNDFKDYAEICFKTFGDRVKNWITINEPLIMAKMGCLAYKKEYQATQGGQIGIALNSHYYEPYSNTSLDKEAAKRGMDFELGWFMEPLMHGEYPESMRRLVKDRLPVFTLEQNELVKGSFDFIGINYYTSRYAKNIPSTPNAASASYLLMKENYSKNLTIYVTENGYTEKRNDSISISEALKDQSRIEFLQKHLHQLQTAIRNDVNVKGYFYYSLLESFEWGEAYTVRKEMSSPILRPLPNESWNCMLPGPPSRNNFGSADLSPSGLLAFASGSSVSVVDSNSLQLVTTVPLPSHSPSSSSTASPSPFVTSVRWTPLPPRRDLLATEPSSSHLILAAADRHGRISLLDFRLRSIILSIDPPDPSSKTGVQDLCWVQARPDSFLLAALSGPSHISLYNTSTCRFIFKYDASPEYLSCVRRDPFDSRHLCIIGLKGFLLSIKVLGESEEDIALKKFLIRTKCKEILKLEKDAAAAATGGSSTSTPASAVFPLYGVRLAFSPHWEHVIYVTFPRELVVFDMKYETTLFSAALPRGCSKFLDVLPDTNQELVYCAHIDGKLSIWQRKEEQIHIMCTMEDLMPSFGSYVPSPSFLSVLISQSEPILQNISKICSKLSTAASDIDFDNPFDFCDDTLLVSKTHLISISDDGKLWSWILTAEGTGDMQNGAISSGRNANVFEESTNANTTISSNDESTADGGRQLHKVNGARIQQSNSTDARPDVTFKISLVGQLQLLSSTVTMLAVPSPSLTATLARGGNSPAVAVPLVALGTQNGTIDVIDVSANAVAAGFSVHSSKVRGLRWLGNSRLVSFSYTEVSEKIGGYNNRLVVTCLRSGLNRTFRALQKPERAPVRALRASSSGREPQPLALLRYLLIVFRDAPVEVWAMTKNPIMLRSLALPFTVLEWTLPTVPRPVQNGPSKQSPLSPNGNAAAASEEAASSTTASSSDTKTGSSDGSHDDSSESFAFALVNGALGVFEVHGRRIRDFRPKWPSSSFVSSDGLITAMAYRLPHVVMGDRSGVVRWWDVTTGHSSSFNTHREGIRRIKFSPAVAGDHSRGRIAVLFYDNTFSVFDLDSPEPLVNSLLQPLCPGTLVLELDWLPLWTENDPLVLCIAGADSSFRLYELDLVYMVQRIPNLTDSNLGCDRFGMASKEMERNDKRRIPGRQPRNLKERFRPMPLCCPILLPTPHALALRMILQLGVKPSWFNTLGTTAIDRRPQSITRTTSSTGDLRSYMIELPPVGDSVVPELLLKVLEPYRKEGRARLYATIVNKGCAARFAFAAATFGEVSEALFWLQLPRAMNHLMSKLVKKSPEKVPFLEDSELDDTALLSRITSKGKLAPETGWGDALSKGQLRLMAFDQEDLWKSANERIPWHEKLEGEEAIQNRIHDLVSVGNLEGAVSLLLSTSPESPYFYPNALRAVALSSAVSRSLLELAVKVVAANMVRTDRSLSGIHLLCAVGRYQEACSQLQDAGCWTDAATLAAAHLKGSDYARVLQRWADHVLSAEHNIWRALILFVAAGAMQEALAALRKAQQPDTASMFIIACREIHADIITNVLGSDDESASSSNKDTMVELPGLNPEYEDVIAVGEFYGQYQRKLVHLCMDSQPFSD</sequence>
<name>A0A2P5W6K2_GOSBA</name>
<evidence type="ECO:0000259" key="6">
    <source>
        <dbReference type="Pfam" id="PF23753"/>
    </source>
</evidence>
<dbReference type="Pfam" id="PF23752">
    <property type="entry name" value="Beta-prop_WDR11_2nd"/>
    <property type="match status" value="1"/>
</dbReference>
<dbReference type="SUPFAM" id="SSF51445">
    <property type="entry name" value="(Trans)glycosidases"/>
    <property type="match status" value="1"/>
</dbReference>
<dbReference type="Gene3D" id="2.130.10.10">
    <property type="entry name" value="YVTN repeat-like/Quinoprotein amine dehydrogenase"/>
    <property type="match status" value="3"/>
</dbReference>
<dbReference type="EMBL" id="KZ668888">
    <property type="protein sequence ID" value="PPR86698.1"/>
    <property type="molecule type" value="Genomic_DNA"/>
</dbReference>
<dbReference type="GO" id="GO:0005737">
    <property type="term" value="C:cytoplasm"/>
    <property type="evidence" value="ECO:0007669"/>
    <property type="project" value="TreeGrafter"/>
</dbReference>
<feature type="compositionally biased region" description="Low complexity" evidence="2">
    <location>
        <begin position="1107"/>
        <end position="1131"/>
    </location>
</feature>
<dbReference type="InterPro" id="IPR017853">
    <property type="entry name" value="GH"/>
</dbReference>
<evidence type="ECO:0000313" key="8">
    <source>
        <dbReference type="Proteomes" id="UP000239757"/>
    </source>
</evidence>
<feature type="chain" id="PRO_5015181280" evidence="3">
    <location>
        <begin position="27"/>
        <end position="1788"/>
    </location>
</feature>
<dbReference type="GO" id="GO:0004553">
    <property type="term" value="F:hydrolase activity, hydrolyzing O-glycosyl compounds"/>
    <property type="evidence" value="ECO:0007669"/>
    <property type="project" value="InterPro"/>
</dbReference>
<feature type="domain" description="WDR11 TPR" evidence="6">
    <location>
        <begin position="1381"/>
        <end position="1780"/>
    </location>
</feature>
<dbReference type="InterPro" id="IPR036322">
    <property type="entry name" value="WD40_repeat_dom_sf"/>
</dbReference>
<dbReference type="GO" id="GO:0005975">
    <property type="term" value="P:carbohydrate metabolic process"/>
    <property type="evidence" value="ECO:0007669"/>
    <property type="project" value="InterPro"/>
</dbReference>
<dbReference type="PRINTS" id="PR00131">
    <property type="entry name" value="GLHYDRLASE1"/>
</dbReference>
<evidence type="ECO:0000313" key="7">
    <source>
        <dbReference type="EMBL" id="PPR86698.1"/>
    </source>
</evidence>
<feature type="compositionally biased region" description="Polar residues" evidence="2">
    <location>
        <begin position="1093"/>
        <end position="1105"/>
    </location>
</feature>
<dbReference type="InterPro" id="IPR057853">
    <property type="entry name" value="Beta-prop_WDR11_2nd"/>
</dbReference>
<dbReference type="InterPro" id="IPR057852">
    <property type="entry name" value="Beta-prop_WDR11_1st"/>
</dbReference>
<dbReference type="Pfam" id="PF23751">
    <property type="entry name" value="Beta-prop_WDR11_1st"/>
    <property type="match status" value="1"/>
</dbReference>
<feature type="signal peptide" evidence="3">
    <location>
        <begin position="1"/>
        <end position="26"/>
    </location>
</feature>
<dbReference type="InterPro" id="IPR015943">
    <property type="entry name" value="WD40/YVTN_repeat-like_dom_sf"/>
</dbReference>
<dbReference type="InterPro" id="IPR001360">
    <property type="entry name" value="Glyco_hydro_1"/>
</dbReference>
<evidence type="ECO:0000259" key="4">
    <source>
        <dbReference type="Pfam" id="PF23751"/>
    </source>
</evidence>
<dbReference type="InterPro" id="IPR039694">
    <property type="entry name" value="WDR11"/>
</dbReference>
<dbReference type="OrthoDB" id="1291858at2759"/>
<comment type="similarity">
    <text evidence="1">Belongs to the glycosyl hydrolase 1 family.</text>
</comment>
<accession>A0A2P5W6K2</accession>
<evidence type="ECO:0000256" key="3">
    <source>
        <dbReference type="SAM" id="SignalP"/>
    </source>
</evidence>
<feature type="domain" description="WDR11 second beta-propeller" evidence="5">
    <location>
        <begin position="911"/>
        <end position="1303"/>
    </location>
</feature>
<gene>
    <name evidence="7" type="ORF">GOBAR_AA33998</name>
</gene>
<dbReference type="InterPro" id="IPR057854">
    <property type="entry name" value="TPR_WDR11"/>
</dbReference>
<feature type="domain" description="WDR11 first beta-propeller" evidence="4">
    <location>
        <begin position="431"/>
        <end position="909"/>
    </location>
</feature>
<protein>
    <submittedName>
        <fullName evidence="7">Uncharacterized protein</fullName>
    </submittedName>
</protein>
<keyword evidence="3" id="KW-0732">Signal</keyword>
<evidence type="ECO:0000256" key="1">
    <source>
        <dbReference type="ARBA" id="ARBA00010838"/>
    </source>
</evidence>
<dbReference type="Pfam" id="PF23753">
    <property type="entry name" value="TPR_WDR11"/>
    <property type="match status" value="1"/>
</dbReference>
<dbReference type="PANTHER" id="PTHR14593:SF5">
    <property type="entry name" value="WD REPEAT-CONTAINING PROTEIN 11"/>
    <property type="match status" value="1"/>
</dbReference>
<organism evidence="7 8">
    <name type="scientific">Gossypium barbadense</name>
    <name type="common">Sea Island cotton</name>
    <name type="synonym">Hibiscus barbadensis</name>
    <dbReference type="NCBI Taxonomy" id="3634"/>
    <lineage>
        <taxon>Eukaryota</taxon>
        <taxon>Viridiplantae</taxon>
        <taxon>Streptophyta</taxon>
        <taxon>Embryophyta</taxon>
        <taxon>Tracheophyta</taxon>
        <taxon>Spermatophyta</taxon>
        <taxon>Magnoliopsida</taxon>
        <taxon>eudicotyledons</taxon>
        <taxon>Gunneridae</taxon>
        <taxon>Pentapetalae</taxon>
        <taxon>rosids</taxon>
        <taxon>malvids</taxon>
        <taxon>Malvales</taxon>
        <taxon>Malvaceae</taxon>
        <taxon>Malvoideae</taxon>
        <taxon>Gossypium</taxon>
    </lineage>
</organism>
<dbReference type="Pfam" id="PF00232">
    <property type="entry name" value="Glyco_hydro_1"/>
    <property type="match status" value="3"/>
</dbReference>
<dbReference type="PANTHER" id="PTHR14593">
    <property type="entry name" value="WD REPEAT-CONTAINING PROTEIN 11"/>
    <property type="match status" value="1"/>
</dbReference>
<reference evidence="7 8" key="1">
    <citation type="submission" date="2015-01" db="EMBL/GenBank/DDBJ databases">
        <title>Genome of allotetraploid Gossypium barbadense reveals genomic plasticity and fiber elongation in cotton evolution.</title>
        <authorList>
            <person name="Chen X."/>
            <person name="Liu X."/>
            <person name="Zhao B."/>
            <person name="Zheng H."/>
            <person name="Hu Y."/>
            <person name="Lu G."/>
            <person name="Yang C."/>
            <person name="Chen J."/>
            <person name="Shan C."/>
            <person name="Zhang L."/>
            <person name="Zhou Y."/>
            <person name="Wang L."/>
            <person name="Guo W."/>
            <person name="Bai Y."/>
            <person name="Ruan J."/>
            <person name="Shangguan X."/>
            <person name="Mao Y."/>
            <person name="Jiang J."/>
            <person name="Zhu Y."/>
            <person name="Lei J."/>
            <person name="Kang H."/>
            <person name="Chen S."/>
            <person name="He X."/>
            <person name="Wang R."/>
            <person name="Wang Y."/>
            <person name="Chen J."/>
            <person name="Wang L."/>
            <person name="Yu S."/>
            <person name="Wang B."/>
            <person name="Wei J."/>
            <person name="Song S."/>
            <person name="Lu X."/>
            <person name="Gao Z."/>
            <person name="Gu W."/>
            <person name="Deng X."/>
            <person name="Ma D."/>
            <person name="Wang S."/>
            <person name="Liang W."/>
            <person name="Fang L."/>
            <person name="Cai C."/>
            <person name="Zhu X."/>
            <person name="Zhou B."/>
            <person name="Zhang Y."/>
            <person name="Chen Z."/>
            <person name="Xu S."/>
            <person name="Zhu R."/>
            <person name="Wang S."/>
            <person name="Zhang T."/>
            <person name="Zhao G."/>
        </authorList>
    </citation>
    <scope>NUCLEOTIDE SEQUENCE [LARGE SCALE GENOMIC DNA]</scope>
    <source>
        <strain evidence="8">cv. Xinhai21</strain>
        <tissue evidence="7">Leaf</tissue>
    </source>
</reference>
<feature type="region of interest" description="Disordered" evidence="2">
    <location>
        <begin position="1090"/>
        <end position="1135"/>
    </location>
</feature>
<dbReference type="Gene3D" id="3.20.20.80">
    <property type="entry name" value="Glycosidases"/>
    <property type="match status" value="2"/>
</dbReference>
<dbReference type="SUPFAM" id="SSF50978">
    <property type="entry name" value="WD40 repeat-like"/>
    <property type="match status" value="2"/>
</dbReference>
<proteinExistence type="inferred from homology"/>
<evidence type="ECO:0000259" key="5">
    <source>
        <dbReference type="Pfam" id="PF23752"/>
    </source>
</evidence>
<evidence type="ECO:0000256" key="2">
    <source>
        <dbReference type="SAM" id="MobiDB-lite"/>
    </source>
</evidence>
<dbReference type="Proteomes" id="UP000239757">
    <property type="component" value="Unassembled WGS sequence"/>
</dbReference>